<proteinExistence type="predicted"/>
<organism evidence="2 3">
    <name type="scientific">Knipowitschia caucasica</name>
    <name type="common">Caucasian dwarf goby</name>
    <name type="synonym">Pomatoschistus caucasicus</name>
    <dbReference type="NCBI Taxonomy" id="637954"/>
    <lineage>
        <taxon>Eukaryota</taxon>
        <taxon>Metazoa</taxon>
        <taxon>Chordata</taxon>
        <taxon>Craniata</taxon>
        <taxon>Vertebrata</taxon>
        <taxon>Euteleostomi</taxon>
        <taxon>Actinopterygii</taxon>
        <taxon>Neopterygii</taxon>
        <taxon>Teleostei</taxon>
        <taxon>Neoteleostei</taxon>
        <taxon>Acanthomorphata</taxon>
        <taxon>Gobiaria</taxon>
        <taxon>Gobiiformes</taxon>
        <taxon>Gobioidei</taxon>
        <taxon>Gobiidae</taxon>
        <taxon>Gobiinae</taxon>
        <taxon>Knipowitschia</taxon>
    </lineage>
</organism>
<sequence length="81" mass="8909">MRRGQHRSVTRGGQGLMVRDQRRTGSHGPGPEEDRASWSGTRGGQGLMVRDQRRTGPHGCSQSQSSTLKRTLTNHCLVKSP</sequence>
<feature type="compositionally biased region" description="Polar residues" evidence="1">
    <location>
        <begin position="60"/>
        <end position="74"/>
    </location>
</feature>
<protein>
    <submittedName>
        <fullName evidence="2">Uncharacterized protein</fullName>
    </submittedName>
</protein>
<reference evidence="2 3" key="1">
    <citation type="submission" date="2024-04" db="EMBL/GenBank/DDBJ databases">
        <authorList>
            <person name="Waldvogel A.-M."/>
            <person name="Schoenle A."/>
        </authorList>
    </citation>
    <scope>NUCLEOTIDE SEQUENCE [LARGE SCALE GENOMIC DNA]</scope>
</reference>
<name>A0AAV2LRM6_KNICA</name>
<evidence type="ECO:0000256" key="1">
    <source>
        <dbReference type="SAM" id="MobiDB-lite"/>
    </source>
</evidence>
<evidence type="ECO:0000313" key="3">
    <source>
        <dbReference type="Proteomes" id="UP001497482"/>
    </source>
</evidence>
<dbReference type="AlphaFoldDB" id="A0AAV2LRM6"/>
<evidence type="ECO:0000313" key="2">
    <source>
        <dbReference type="EMBL" id="CAL1603184.1"/>
    </source>
</evidence>
<gene>
    <name evidence="2" type="ORF">KC01_LOCUS30900</name>
</gene>
<dbReference type="EMBL" id="OZ035826">
    <property type="protein sequence ID" value="CAL1603184.1"/>
    <property type="molecule type" value="Genomic_DNA"/>
</dbReference>
<dbReference type="Proteomes" id="UP001497482">
    <property type="component" value="Chromosome 4"/>
</dbReference>
<accession>A0AAV2LRM6</accession>
<keyword evidence="3" id="KW-1185">Reference proteome</keyword>
<feature type="region of interest" description="Disordered" evidence="1">
    <location>
        <begin position="1"/>
        <end position="81"/>
    </location>
</feature>